<feature type="compositionally biased region" description="Basic and acidic residues" evidence="1">
    <location>
        <begin position="117"/>
        <end position="129"/>
    </location>
</feature>
<evidence type="ECO:0000256" key="1">
    <source>
        <dbReference type="SAM" id="MobiDB-lite"/>
    </source>
</evidence>
<organism evidence="2 3">
    <name type="scientific">Escallonia rubra</name>
    <dbReference type="NCBI Taxonomy" id="112253"/>
    <lineage>
        <taxon>Eukaryota</taxon>
        <taxon>Viridiplantae</taxon>
        <taxon>Streptophyta</taxon>
        <taxon>Embryophyta</taxon>
        <taxon>Tracheophyta</taxon>
        <taxon>Spermatophyta</taxon>
        <taxon>Magnoliopsida</taxon>
        <taxon>eudicotyledons</taxon>
        <taxon>Gunneridae</taxon>
        <taxon>Pentapetalae</taxon>
        <taxon>asterids</taxon>
        <taxon>campanulids</taxon>
        <taxon>Escalloniales</taxon>
        <taxon>Escalloniaceae</taxon>
        <taxon>Escallonia</taxon>
    </lineage>
</organism>
<accession>A0AA88UTF9</accession>
<proteinExistence type="predicted"/>
<comment type="caution">
    <text evidence="2">The sequence shown here is derived from an EMBL/GenBank/DDBJ whole genome shotgun (WGS) entry which is preliminary data.</text>
</comment>
<name>A0AA88UTF9_9ASTE</name>
<dbReference type="AlphaFoldDB" id="A0AA88UTF9"/>
<feature type="region of interest" description="Disordered" evidence="1">
    <location>
        <begin position="72"/>
        <end position="134"/>
    </location>
</feature>
<evidence type="ECO:0000313" key="2">
    <source>
        <dbReference type="EMBL" id="KAK2987197.1"/>
    </source>
</evidence>
<evidence type="ECO:0000313" key="3">
    <source>
        <dbReference type="Proteomes" id="UP001187471"/>
    </source>
</evidence>
<dbReference type="Proteomes" id="UP001187471">
    <property type="component" value="Unassembled WGS sequence"/>
</dbReference>
<dbReference type="EMBL" id="JAVXUO010001010">
    <property type="protein sequence ID" value="KAK2987197.1"/>
    <property type="molecule type" value="Genomic_DNA"/>
</dbReference>
<sequence>MGEDLVPDVSKSLLAMVESEIQDSNMSERQQLCFFIDGLQQWFATELRRREPHNLASAMVIVERLGDFKQRERPRSPRYACAKDGGDDRSKSGLPNATDDERNGDEGRHRHHKGEKKHGEIRKQGDSRDHKARVGPRRGCFYYAGPHYRKDCPHKGKMIVFLEKHKYSKGDSSSSDKVARMRALQMLPRELGISPVNLFPEMDNASRFFKLPTIDGSGPVNSFRSKKRPIEREEIPITCSGITPVRRLPSKSSLCRFVQLPNSAGIMPSSMFFAAPNTLSPVMLPIDGGIFREMLFIIIASSSNLESFPMDSGMLPEIIFSCITRRDKLLRLPISCGMLPDILFDPRFNVSSLDDRFAIEPGNTPPK</sequence>
<keyword evidence="3" id="KW-1185">Reference proteome</keyword>
<feature type="compositionally biased region" description="Basic and acidic residues" evidence="1">
    <location>
        <begin position="99"/>
        <end position="108"/>
    </location>
</feature>
<protein>
    <submittedName>
        <fullName evidence="2">Uncharacterized protein</fullName>
    </submittedName>
</protein>
<reference evidence="2" key="1">
    <citation type="submission" date="2022-12" db="EMBL/GenBank/DDBJ databases">
        <title>Draft genome assemblies for two species of Escallonia (Escalloniales).</title>
        <authorList>
            <person name="Chanderbali A."/>
            <person name="Dervinis C."/>
            <person name="Anghel I."/>
            <person name="Soltis D."/>
            <person name="Soltis P."/>
            <person name="Zapata F."/>
        </authorList>
    </citation>
    <scope>NUCLEOTIDE SEQUENCE</scope>
    <source>
        <strain evidence="2">UCBG92.1500</strain>
        <tissue evidence="2">Leaf</tissue>
    </source>
</reference>
<gene>
    <name evidence="2" type="ORF">RJ640_029082</name>
</gene>